<accession>A0A8H4PEB9</accession>
<keyword evidence="1" id="KW-0539">Nucleus</keyword>
<evidence type="ECO:0000313" key="4">
    <source>
        <dbReference type="Proteomes" id="UP000605986"/>
    </source>
</evidence>
<evidence type="ECO:0000313" key="3">
    <source>
        <dbReference type="EMBL" id="KAF4457427.1"/>
    </source>
</evidence>
<feature type="region of interest" description="Disordered" evidence="2">
    <location>
        <begin position="41"/>
        <end position="67"/>
    </location>
</feature>
<reference evidence="3" key="1">
    <citation type="submission" date="2020-01" db="EMBL/GenBank/DDBJ databases">
        <title>Identification and distribution of gene clusters putatively required for synthesis of sphingolipid metabolism inhibitors in phylogenetically diverse species of the filamentous fungus Fusarium.</title>
        <authorList>
            <person name="Kim H.-S."/>
            <person name="Busman M."/>
            <person name="Brown D.W."/>
            <person name="Divon H."/>
            <person name="Uhlig S."/>
            <person name="Proctor R.H."/>
        </authorList>
    </citation>
    <scope>NUCLEOTIDE SEQUENCE</scope>
    <source>
        <strain evidence="3">NRRL 53441</strain>
    </source>
</reference>
<dbReference type="AlphaFoldDB" id="A0A8H4PEB9"/>
<dbReference type="PANTHER" id="PTHR37534:SF49">
    <property type="entry name" value="LYSINE BIOSYNTHESIS REGULATORY PROTEIN LYS14"/>
    <property type="match status" value="1"/>
</dbReference>
<sequence length="276" mass="30166">MEDAPEENVSKNKTRTKVKDCDRAEPCRKCVEQHLKCSGNDYRKTLGKYPGRDDPSGPSGIPPNGASTIALAQPREVGPPIQGLNKEVKDVGYFQTSAAQGHGQGQGQIQEMAPPLPLLNQVAAPVNVGLILSRWDEGALNYFLNIVTSLDNTIPWGAHVAPMARRDSIIMSAIAAVSTAHIESRGVNAFAQQYWAQAMVELGSADATDRVAMALLILCLPIFNTTPICGLKTLAMAMSYVRNDLEQKGIGQEIRATAQFLWQVYGTFYVHPWRFQ</sequence>
<proteinExistence type="predicted"/>
<dbReference type="GO" id="GO:0003700">
    <property type="term" value="F:DNA-binding transcription factor activity"/>
    <property type="evidence" value="ECO:0007669"/>
    <property type="project" value="TreeGrafter"/>
</dbReference>
<dbReference type="Proteomes" id="UP000605986">
    <property type="component" value="Unassembled WGS sequence"/>
</dbReference>
<evidence type="ECO:0000256" key="2">
    <source>
        <dbReference type="SAM" id="MobiDB-lite"/>
    </source>
</evidence>
<protein>
    <submittedName>
        <fullName evidence="3">Uncharacterized protein</fullName>
    </submittedName>
</protein>
<keyword evidence="4" id="KW-1185">Reference proteome</keyword>
<name>A0A8H4PEB9_9HYPO</name>
<dbReference type="PANTHER" id="PTHR37534">
    <property type="entry name" value="TRANSCRIPTIONAL ACTIVATOR PROTEIN UGA3"/>
    <property type="match status" value="1"/>
</dbReference>
<comment type="caution">
    <text evidence="3">The sequence shown here is derived from an EMBL/GenBank/DDBJ whole genome shotgun (WGS) entry which is preliminary data.</text>
</comment>
<dbReference type="EMBL" id="JAADJG010000023">
    <property type="protein sequence ID" value="KAF4457427.1"/>
    <property type="molecule type" value="Genomic_DNA"/>
</dbReference>
<organism evidence="3 4">
    <name type="scientific">Fusarium austroafricanum</name>
    <dbReference type="NCBI Taxonomy" id="2364996"/>
    <lineage>
        <taxon>Eukaryota</taxon>
        <taxon>Fungi</taxon>
        <taxon>Dikarya</taxon>
        <taxon>Ascomycota</taxon>
        <taxon>Pezizomycotina</taxon>
        <taxon>Sordariomycetes</taxon>
        <taxon>Hypocreomycetidae</taxon>
        <taxon>Hypocreales</taxon>
        <taxon>Nectriaceae</taxon>
        <taxon>Fusarium</taxon>
        <taxon>Fusarium concolor species complex</taxon>
    </lineage>
</organism>
<dbReference type="GO" id="GO:0005634">
    <property type="term" value="C:nucleus"/>
    <property type="evidence" value="ECO:0007669"/>
    <property type="project" value="TreeGrafter"/>
</dbReference>
<dbReference type="GO" id="GO:0000976">
    <property type="term" value="F:transcription cis-regulatory region binding"/>
    <property type="evidence" value="ECO:0007669"/>
    <property type="project" value="TreeGrafter"/>
</dbReference>
<evidence type="ECO:0000256" key="1">
    <source>
        <dbReference type="ARBA" id="ARBA00023242"/>
    </source>
</evidence>
<dbReference type="GO" id="GO:0045944">
    <property type="term" value="P:positive regulation of transcription by RNA polymerase II"/>
    <property type="evidence" value="ECO:0007669"/>
    <property type="project" value="TreeGrafter"/>
</dbReference>
<gene>
    <name evidence="3" type="ORF">F53441_644</name>
</gene>